<dbReference type="Proteomes" id="UP001384579">
    <property type="component" value="Unassembled WGS sequence"/>
</dbReference>
<gene>
    <name evidence="1" type="ORF">WMG39_04445</name>
</gene>
<dbReference type="Pfam" id="PF00702">
    <property type="entry name" value="Hydrolase"/>
    <property type="match status" value="1"/>
</dbReference>
<dbReference type="PANTHER" id="PTHR43434:SF21">
    <property type="entry name" value="SLL0295 PROTEIN"/>
    <property type="match status" value="1"/>
</dbReference>
<dbReference type="EMBL" id="JBBLXS010000033">
    <property type="protein sequence ID" value="MEK0184096.1"/>
    <property type="molecule type" value="Genomic_DNA"/>
</dbReference>
<keyword evidence="1" id="KW-0378">Hydrolase</keyword>
<protein>
    <submittedName>
        <fullName evidence="1">HAD family hydrolase</fullName>
    </submittedName>
</protein>
<reference evidence="1 2" key="1">
    <citation type="journal article" date="2020" name="Harmful Algae">
        <title>Molecular and morphological characterization of a novel dihydroanatoxin-a producing Microcoleus species (cyanobacteria) from the Russian River, California, USA.</title>
        <authorList>
            <person name="Conklin K.Y."/>
            <person name="Stancheva R."/>
            <person name="Otten T.G."/>
            <person name="Fadness R."/>
            <person name="Boyer G.L."/>
            <person name="Read B."/>
            <person name="Zhang X."/>
            <person name="Sheath R.G."/>
        </authorList>
    </citation>
    <scope>NUCLEOTIDE SEQUENCE [LARGE SCALE GENOMIC DNA]</scope>
    <source>
        <strain evidence="1 2">PTRS2</strain>
    </source>
</reference>
<comment type="caution">
    <text evidence="1">The sequence shown here is derived from an EMBL/GenBank/DDBJ whole genome shotgun (WGS) entry which is preliminary data.</text>
</comment>
<dbReference type="InterPro" id="IPR036412">
    <property type="entry name" value="HAD-like_sf"/>
</dbReference>
<evidence type="ECO:0000313" key="1">
    <source>
        <dbReference type="EMBL" id="MEK0184096.1"/>
    </source>
</evidence>
<sequence>MNNQFPTILALDFDGVICDGLIEYFQTAWRTYCQIWKPAQTAPEPDLASSFYRVRPAIETGWEMPLLIRALLTGITEQQILLDWPNIVPHLMSENDLKAASVGAMLDGLRDNWIAEDLPEWLSLHRFYPGVAESLCRWQDTSVKVAIVTTKEGRFVRELLQLAGVQIPSQLIYGKEYNKPKHQILREFLAASGENTTIWFVEDRLKTLLSVKQQSDLSDVKLFLADWGYNTLAERESVAQNPPVQLLSLSQFVADFSHWLPEQS</sequence>
<keyword evidence="2" id="KW-1185">Reference proteome</keyword>
<dbReference type="RefSeq" id="WP_340517567.1">
    <property type="nucleotide sequence ID" value="NZ_JBBLXS010000033.1"/>
</dbReference>
<dbReference type="Gene3D" id="3.40.50.1000">
    <property type="entry name" value="HAD superfamily/HAD-like"/>
    <property type="match status" value="1"/>
</dbReference>
<dbReference type="InterPro" id="IPR050155">
    <property type="entry name" value="HAD-like_hydrolase_sf"/>
</dbReference>
<dbReference type="PANTHER" id="PTHR43434">
    <property type="entry name" value="PHOSPHOGLYCOLATE PHOSPHATASE"/>
    <property type="match status" value="1"/>
</dbReference>
<dbReference type="InterPro" id="IPR023214">
    <property type="entry name" value="HAD_sf"/>
</dbReference>
<name>A0ABU8YIF2_9CYAN</name>
<dbReference type="GO" id="GO:0016787">
    <property type="term" value="F:hydrolase activity"/>
    <property type="evidence" value="ECO:0007669"/>
    <property type="project" value="UniProtKB-KW"/>
</dbReference>
<dbReference type="SUPFAM" id="SSF56784">
    <property type="entry name" value="HAD-like"/>
    <property type="match status" value="1"/>
</dbReference>
<proteinExistence type="predicted"/>
<evidence type="ECO:0000313" key="2">
    <source>
        <dbReference type="Proteomes" id="UP001384579"/>
    </source>
</evidence>
<organism evidence="1 2">
    <name type="scientific">Microcoleus anatoxicus PTRS2</name>
    <dbReference type="NCBI Taxonomy" id="2705321"/>
    <lineage>
        <taxon>Bacteria</taxon>
        <taxon>Bacillati</taxon>
        <taxon>Cyanobacteriota</taxon>
        <taxon>Cyanophyceae</taxon>
        <taxon>Oscillatoriophycideae</taxon>
        <taxon>Oscillatoriales</taxon>
        <taxon>Microcoleaceae</taxon>
        <taxon>Microcoleus</taxon>
        <taxon>Microcoleus anatoxicus</taxon>
    </lineage>
</organism>
<accession>A0ABU8YIF2</accession>